<dbReference type="Proteomes" id="UP000324241">
    <property type="component" value="Unassembled WGS sequence"/>
</dbReference>
<dbReference type="EMBL" id="SOSA01000340">
    <property type="protein sequence ID" value="THC92367.1"/>
    <property type="molecule type" value="Genomic_DNA"/>
</dbReference>
<dbReference type="AlphaFoldDB" id="A0A4S3JDC4"/>
<reference evidence="3 4" key="1">
    <citation type="submission" date="2019-03" db="EMBL/GenBank/DDBJ databases">
        <title>The genome sequence of a newly discovered highly antifungal drug resistant Aspergillus species, Aspergillus tanneri NIH 1004.</title>
        <authorList>
            <person name="Mounaud S."/>
            <person name="Singh I."/>
            <person name="Joardar V."/>
            <person name="Pakala S."/>
            <person name="Pakala S."/>
            <person name="Venepally P."/>
            <person name="Hoover J."/>
            <person name="Nierman W."/>
            <person name="Chung J."/>
            <person name="Losada L."/>
        </authorList>
    </citation>
    <scope>NUCLEOTIDE SEQUENCE [LARGE SCALE GENOMIC DNA]</scope>
    <source>
        <strain evidence="3 4">NIH1004</strain>
    </source>
</reference>
<dbReference type="OrthoDB" id="4369211at2759"/>
<evidence type="ECO:0000313" key="5">
    <source>
        <dbReference type="Proteomes" id="UP000324241"/>
    </source>
</evidence>
<feature type="region of interest" description="Disordered" evidence="1">
    <location>
        <begin position="1"/>
        <end position="27"/>
    </location>
</feature>
<keyword evidence="4" id="KW-1185">Reference proteome</keyword>
<accession>A0A4S3JDC4</accession>
<feature type="region of interest" description="Disordered" evidence="1">
    <location>
        <begin position="510"/>
        <end position="532"/>
    </location>
</feature>
<sequence>MPESSNPNSTTIPAGTGTGGSKKRAGSPLEASNAWVADIIREATTRQVHEELKAIFLNGAPDMAAATAFFKEINQKIRNANTEHNTDSENGIIPEYIYQEFYSTWLNILDKAKAENNAEAAWQGYDHTYQKFQTFNREYSLPEEWNIGTAFVEQHFGPRVIQSVEHNDNNPLPEGNLPEHIDDNDSDVTELDELEANTRQDMSFSDGEVLFWWKRGTGSQVYVRYGSGSKSIYRIRAGSYEAYDPDGVPCLFSTSKRGQEREMFTNSQGRLEERLKYKREDVHGIIGVGWKIEDDDEEGLEPLDLIWPEPYAKYPHTRVLVQWKDKEVTLEDRTFIRRITRGSSLQGDRVIYQKALTQEVRFRRDQGLPYEHLLDRIPGMRQTSLSGDEDLENEVIGDESPEVDHAEPGTADRVSVRPGSVRPASHRERSKASEVRFVEQPREPSTRATPRRGSIRPTPNRAYSKSAERDDARAAEINFLRRQIETMQKAANSRSAGRRASKWAYDDRYDDGESDIEYAPEPSQRQRRAQRGKVWDNWAGRWFPAGRTY</sequence>
<evidence type="ECO:0000313" key="4">
    <source>
        <dbReference type="Proteomes" id="UP000308092"/>
    </source>
</evidence>
<feature type="compositionally biased region" description="Basic and acidic residues" evidence="1">
    <location>
        <begin position="425"/>
        <end position="445"/>
    </location>
</feature>
<evidence type="ECO:0000313" key="2">
    <source>
        <dbReference type="EMBL" id="KAA8644959.1"/>
    </source>
</evidence>
<name>A0A4S3JDC4_9EURO</name>
<dbReference type="VEuPathDB" id="FungiDB:EYZ11_008157"/>
<feature type="region of interest" description="Disordered" evidence="1">
    <location>
        <begin position="397"/>
        <end position="470"/>
    </location>
</feature>
<proteinExistence type="predicted"/>
<reference evidence="2 5" key="2">
    <citation type="submission" date="2019-08" db="EMBL/GenBank/DDBJ databases">
        <title>The genome sequence of a newly discovered highly antifungal drug resistant Aspergillus species, Aspergillus tanneri NIH 1004.</title>
        <authorList>
            <person name="Mounaud S."/>
            <person name="Singh I."/>
            <person name="Joardar V."/>
            <person name="Pakala S."/>
            <person name="Pakala S."/>
            <person name="Venepally P."/>
            <person name="Chung J.K."/>
            <person name="Losada L."/>
            <person name="Nierman W.C."/>
        </authorList>
    </citation>
    <scope>NUCLEOTIDE SEQUENCE [LARGE SCALE GENOMIC DNA]</scope>
    <source>
        <strain evidence="2 5">NIH1004</strain>
    </source>
</reference>
<dbReference type="GeneID" id="54331872"/>
<comment type="caution">
    <text evidence="3">The sequence shown here is derived from an EMBL/GenBank/DDBJ whole genome shotgun (WGS) entry which is preliminary data.</text>
</comment>
<dbReference type="EMBL" id="QUQM01000006">
    <property type="protein sequence ID" value="KAA8644959.1"/>
    <property type="molecule type" value="Genomic_DNA"/>
</dbReference>
<feature type="compositionally biased region" description="Polar residues" evidence="1">
    <location>
        <begin position="1"/>
        <end position="13"/>
    </location>
</feature>
<evidence type="ECO:0000313" key="3">
    <source>
        <dbReference type="EMBL" id="THC92367.1"/>
    </source>
</evidence>
<evidence type="ECO:0000256" key="1">
    <source>
        <dbReference type="SAM" id="MobiDB-lite"/>
    </source>
</evidence>
<dbReference type="Proteomes" id="UP000308092">
    <property type="component" value="Unassembled WGS sequence"/>
</dbReference>
<gene>
    <name evidence="2" type="ORF">ATNIH1004_009170</name>
    <name evidence="3" type="ORF">EYZ11_008157</name>
</gene>
<organism evidence="3 4">
    <name type="scientific">Aspergillus tanneri</name>
    <dbReference type="NCBI Taxonomy" id="1220188"/>
    <lineage>
        <taxon>Eukaryota</taxon>
        <taxon>Fungi</taxon>
        <taxon>Dikarya</taxon>
        <taxon>Ascomycota</taxon>
        <taxon>Pezizomycotina</taxon>
        <taxon>Eurotiomycetes</taxon>
        <taxon>Eurotiomycetidae</taxon>
        <taxon>Eurotiales</taxon>
        <taxon>Aspergillaceae</taxon>
        <taxon>Aspergillus</taxon>
        <taxon>Aspergillus subgen. Circumdati</taxon>
    </lineage>
</organism>
<protein>
    <submittedName>
        <fullName evidence="3">Uncharacterized protein</fullName>
    </submittedName>
</protein>
<dbReference type="RefSeq" id="XP_033424320.1">
    <property type="nucleotide sequence ID" value="XM_033573768.1"/>
</dbReference>